<evidence type="ECO:0000256" key="6">
    <source>
        <dbReference type="ARBA" id="ARBA00022729"/>
    </source>
</evidence>
<keyword evidence="4" id="KW-0964">Secreted</keyword>
<dbReference type="InterPro" id="IPR006737">
    <property type="entry name" value="Motilin_assoc"/>
</dbReference>
<keyword evidence="6 14" id="KW-0732">Signal</keyword>
<comment type="function">
    <text evidence="9">Ghrelin is the ligand for growth hormone secretagogue receptor type 1 (GHSR). Induces the release of growth hormone from the pituitary. Has an appetite-stimulating effect, induces adiposity and stimulates gastric acid secretion. Involved in growth regulation.</text>
</comment>
<evidence type="ECO:0000259" key="15">
    <source>
        <dbReference type="Pfam" id="PF04643"/>
    </source>
</evidence>
<dbReference type="PANTHER" id="PTHR14122">
    <property type="entry name" value="GHRELIN PRECURSOR"/>
    <property type="match status" value="1"/>
</dbReference>
<sequence>MFLQTSILGVLLICTLCTETTVAGSSFLSPEQQRKESKKPTPKLHRRDAGGFSDSYERQTEGDCDEIELKFNVPFEIGVKVTEKQYQEYGQVLEKFLGDMLEKDAKGNAFNTFPSPSKAEVQALLQKELN</sequence>
<dbReference type="OMA" id="QYQQYGR"/>
<evidence type="ECO:0000313" key="18">
    <source>
        <dbReference type="Proteomes" id="UP000694392"/>
    </source>
</evidence>
<accession>A0A8D0HDS0</accession>
<feature type="region of interest" description="Disordered" evidence="13">
    <location>
        <begin position="27"/>
        <end position="60"/>
    </location>
</feature>
<feature type="chain" id="PRO_5034633558" description="Appetite-regulating hormone" evidence="14">
    <location>
        <begin position="24"/>
        <end position="130"/>
    </location>
</feature>
<evidence type="ECO:0000259" key="16">
    <source>
        <dbReference type="Pfam" id="PF04644"/>
    </source>
</evidence>
<dbReference type="GO" id="GO:0032095">
    <property type="term" value="P:regulation of response to food"/>
    <property type="evidence" value="ECO:0007669"/>
    <property type="project" value="TreeGrafter"/>
</dbReference>
<protein>
    <recommendedName>
        <fullName evidence="3">Appetite-regulating hormone</fullName>
    </recommendedName>
    <alternativeName>
        <fullName evidence="10">Growth hormone secretagogue</fullName>
    </alternativeName>
    <alternativeName>
        <fullName evidence="11">Growth hormone-releasing peptide</fullName>
    </alternativeName>
    <alternativeName>
        <fullName evidence="12">Motilin-related peptide</fullName>
    </alternativeName>
</protein>
<comment type="subcellular location">
    <subcellularLocation>
        <location evidence="1">Secreted</location>
    </subcellularLocation>
</comment>
<keyword evidence="7" id="KW-0027">Amidation</keyword>
<dbReference type="Pfam" id="PF04643">
    <property type="entry name" value="Motilin_assoc"/>
    <property type="match status" value="1"/>
</dbReference>
<dbReference type="PRINTS" id="PR01624">
    <property type="entry name" value="GHRELIN"/>
</dbReference>
<dbReference type="Ensembl" id="ENSSPUT00000024199.1">
    <property type="protein sequence ID" value="ENSSPUP00000022693.1"/>
    <property type="gene ID" value="ENSSPUG00000017426.1"/>
</dbReference>
<keyword evidence="5" id="KW-0372">Hormone</keyword>
<dbReference type="GO" id="GO:0060124">
    <property type="term" value="P:positive regulation of growth hormone secretion"/>
    <property type="evidence" value="ECO:0007669"/>
    <property type="project" value="TreeGrafter"/>
</dbReference>
<evidence type="ECO:0000256" key="11">
    <source>
        <dbReference type="ARBA" id="ARBA00030507"/>
    </source>
</evidence>
<evidence type="ECO:0000256" key="13">
    <source>
        <dbReference type="SAM" id="MobiDB-lite"/>
    </source>
</evidence>
<evidence type="ECO:0000256" key="3">
    <source>
        <dbReference type="ARBA" id="ARBA00021118"/>
    </source>
</evidence>
<dbReference type="GO" id="GO:0050728">
    <property type="term" value="P:negative regulation of inflammatory response"/>
    <property type="evidence" value="ECO:0007669"/>
    <property type="project" value="TreeGrafter"/>
</dbReference>
<evidence type="ECO:0000256" key="2">
    <source>
        <dbReference type="ARBA" id="ARBA00006473"/>
    </source>
</evidence>
<reference evidence="17" key="1">
    <citation type="submission" date="2025-08" db="UniProtKB">
        <authorList>
            <consortium name="Ensembl"/>
        </authorList>
    </citation>
    <scope>IDENTIFICATION</scope>
</reference>
<feature type="domain" description="Motilin/ghrelin-associated peptide" evidence="15">
    <location>
        <begin position="54"/>
        <end position="108"/>
    </location>
</feature>
<evidence type="ECO:0000256" key="7">
    <source>
        <dbReference type="ARBA" id="ARBA00022815"/>
    </source>
</evidence>
<keyword evidence="18" id="KW-1185">Reference proteome</keyword>
<dbReference type="GO" id="GO:0031768">
    <property type="term" value="F:ghrelin receptor binding"/>
    <property type="evidence" value="ECO:0007669"/>
    <property type="project" value="TreeGrafter"/>
</dbReference>
<dbReference type="GO" id="GO:0001696">
    <property type="term" value="P:gastric acid secretion"/>
    <property type="evidence" value="ECO:0007669"/>
    <property type="project" value="TreeGrafter"/>
</dbReference>
<reference evidence="17" key="2">
    <citation type="submission" date="2025-09" db="UniProtKB">
        <authorList>
            <consortium name="Ensembl"/>
        </authorList>
    </citation>
    <scope>IDENTIFICATION</scope>
</reference>
<dbReference type="InterPro" id="IPR006738">
    <property type="entry name" value="Motilin_ghrelin"/>
</dbReference>
<dbReference type="PANTHER" id="PTHR14122:SF1">
    <property type="entry name" value="APPETITE-REGULATING HORMONE"/>
    <property type="match status" value="1"/>
</dbReference>
<evidence type="ECO:0000256" key="12">
    <source>
        <dbReference type="ARBA" id="ARBA00031102"/>
    </source>
</evidence>
<evidence type="ECO:0000256" key="10">
    <source>
        <dbReference type="ARBA" id="ARBA00030480"/>
    </source>
</evidence>
<evidence type="ECO:0000256" key="1">
    <source>
        <dbReference type="ARBA" id="ARBA00004613"/>
    </source>
</evidence>
<name>A0A8D0HDS0_SPHPU</name>
<organism evidence="17 18">
    <name type="scientific">Sphenodon punctatus</name>
    <name type="common">Tuatara</name>
    <name type="synonym">Hatteria punctata</name>
    <dbReference type="NCBI Taxonomy" id="8508"/>
    <lineage>
        <taxon>Eukaryota</taxon>
        <taxon>Metazoa</taxon>
        <taxon>Chordata</taxon>
        <taxon>Craniata</taxon>
        <taxon>Vertebrata</taxon>
        <taxon>Euteleostomi</taxon>
        <taxon>Lepidosauria</taxon>
        <taxon>Sphenodontia</taxon>
        <taxon>Sphenodontidae</taxon>
        <taxon>Sphenodon</taxon>
    </lineage>
</organism>
<feature type="domain" description="Motilin/ghrelin" evidence="16">
    <location>
        <begin position="24"/>
        <end position="47"/>
    </location>
</feature>
<evidence type="ECO:0000256" key="8">
    <source>
        <dbReference type="ARBA" id="ARBA00023288"/>
    </source>
</evidence>
<evidence type="ECO:0000256" key="4">
    <source>
        <dbReference type="ARBA" id="ARBA00022525"/>
    </source>
</evidence>
<comment type="similarity">
    <text evidence="2">Belongs to the motilin family.</text>
</comment>
<evidence type="ECO:0000256" key="14">
    <source>
        <dbReference type="SAM" id="SignalP"/>
    </source>
</evidence>
<dbReference type="AlphaFoldDB" id="A0A8D0HDS0"/>
<dbReference type="GO" id="GO:0016608">
    <property type="term" value="F:growth hormone-releasing hormone activity"/>
    <property type="evidence" value="ECO:0007669"/>
    <property type="project" value="InterPro"/>
</dbReference>
<feature type="signal peptide" evidence="14">
    <location>
        <begin position="1"/>
        <end position="23"/>
    </location>
</feature>
<evidence type="ECO:0000256" key="5">
    <source>
        <dbReference type="ARBA" id="ARBA00022702"/>
    </source>
</evidence>
<keyword evidence="8" id="KW-0449">Lipoprotein</keyword>
<dbReference type="InterPro" id="IPR005441">
    <property type="entry name" value="Preproghrelin"/>
</dbReference>
<gene>
    <name evidence="17" type="primary">GHRL</name>
</gene>
<dbReference type="GO" id="GO:0005615">
    <property type="term" value="C:extracellular space"/>
    <property type="evidence" value="ECO:0007669"/>
    <property type="project" value="TreeGrafter"/>
</dbReference>
<proteinExistence type="inferred from homology"/>
<dbReference type="Proteomes" id="UP000694392">
    <property type="component" value="Unplaced"/>
</dbReference>
<evidence type="ECO:0000256" key="9">
    <source>
        <dbReference type="ARBA" id="ARBA00025531"/>
    </source>
</evidence>
<dbReference type="Pfam" id="PF04644">
    <property type="entry name" value="Motilin_ghrelin"/>
    <property type="match status" value="1"/>
</dbReference>
<evidence type="ECO:0000313" key="17">
    <source>
        <dbReference type="Ensembl" id="ENSSPUP00000022693.1"/>
    </source>
</evidence>
<dbReference type="GeneTree" id="ENSGT00390000004064"/>